<accession>A0AA37RXN4</accession>
<dbReference type="InterPro" id="IPR010432">
    <property type="entry name" value="RDD"/>
</dbReference>
<dbReference type="AlphaFoldDB" id="A0AA37RXN4"/>
<reference evidence="8" key="1">
    <citation type="journal article" date="2014" name="Int. J. Syst. Evol. Microbiol.">
        <title>Complete genome sequence of Corynebacterium casei LMG S-19264T (=DSM 44701T), isolated from a smear-ripened cheese.</title>
        <authorList>
            <consortium name="US DOE Joint Genome Institute (JGI-PGF)"/>
            <person name="Walter F."/>
            <person name="Albersmeier A."/>
            <person name="Kalinowski J."/>
            <person name="Ruckert C."/>
        </authorList>
    </citation>
    <scope>NUCLEOTIDE SEQUENCE</scope>
    <source>
        <strain evidence="8">NBRC 101628</strain>
    </source>
</reference>
<evidence type="ECO:0000256" key="6">
    <source>
        <dbReference type="SAM" id="Phobius"/>
    </source>
</evidence>
<keyword evidence="2" id="KW-1003">Cell membrane</keyword>
<name>A0AA37RXN4_9GAMM</name>
<evidence type="ECO:0000256" key="1">
    <source>
        <dbReference type="ARBA" id="ARBA00004651"/>
    </source>
</evidence>
<protein>
    <recommendedName>
        <fullName evidence="7">RDD domain-containing protein</fullName>
    </recommendedName>
</protein>
<reference evidence="8" key="2">
    <citation type="submission" date="2023-01" db="EMBL/GenBank/DDBJ databases">
        <title>Draft genome sequence of Paraferrimonas sedimenticola strain NBRC 101628.</title>
        <authorList>
            <person name="Sun Q."/>
            <person name="Mori K."/>
        </authorList>
    </citation>
    <scope>NUCLEOTIDE SEQUENCE</scope>
    <source>
        <strain evidence="8">NBRC 101628</strain>
    </source>
</reference>
<comment type="subcellular location">
    <subcellularLocation>
        <location evidence="1">Cell membrane</location>
        <topology evidence="1">Multi-pass membrane protein</topology>
    </subcellularLocation>
</comment>
<feature type="transmembrane region" description="Helical" evidence="6">
    <location>
        <begin position="45"/>
        <end position="66"/>
    </location>
</feature>
<sequence length="191" mass="21762">MDGVVVMGEMRYAGFFPRVGAFLLDRVIFLPFILFAIWGNEQSRLFQLYWLVPGILVGLMYHVYLVQRFGATPGKLLLKIRIAQLDGSKVGLKQAFLRYSVTFALTLVASLSIVSVTLHMTDELYFSMGWMERSLYITDHPDSWYYYANIGVSIWVTSEFIVMLTNKKRRALQDFIAGTVVVRKSSAKPAP</sequence>
<dbReference type="GO" id="GO:0005886">
    <property type="term" value="C:plasma membrane"/>
    <property type="evidence" value="ECO:0007669"/>
    <property type="project" value="UniProtKB-SubCell"/>
</dbReference>
<dbReference type="InterPro" id="IPR051791">
    <property type="entry name" value="Pra-immunoreactive"/>
</dbReference>
<proteinExistence type="predicted"/>
<keyword evidence="3 6" id="KW-0812">Transmembrane</keyword>
<dbReference type="PANTHER" id="PTHR36115:SF4">
    <property type="entry name" value="MEMBRANE PROTEIN"/>
    <property type="match status" value="1"/>
</dbReference>
<dbReference type="EMBL" id="BSNC01000004">
    <property type="protein sequence ID" value="GLP96557.1"/>
    <property type="molecule type" value="Genomic_DNA"/>
</dbReference>
<evidence type="ECO:0000313" key="8">
    <source>
        <dbReference type="EMBL" id="GLP96557.1"/>
    </source>
</evidence>
<feature type="domain" description="RDD" evidence="7">
    <location>
        <begin position="12"/>
        <end position="178"/>
    </location>
</feature>
<feature type="transmembrane region" description="Helical" evidence="6">
    <location>
        <begin position="21"/>
        <end position="39"/>
    </location>
</feature>
<feature type="transmembrane region" description="Helical" evidence="6">
    <location>
        <begin position="96"/>
        <end position="118"/>
    </location>
</feature>
<evidence type="ECO:0000313" key="9">
    <source>
        <dbReference type="Proteomes" id="UP001161422"/>
    </source>
</evidence>
<keyword evidence="4 6" id="KW-1133">Transmembrane helix</keyword>
<evidence type="ECO:0000259" key="7">
    <source>
        <dbReference type="Pfam" id="PF06271"/>
    </source>
</evidence>
<evidence type="ECO:0000256" key="5">
    <source>
        <dbReference type="ARBA" id="ARBA00023136"/>
    </source>
</evidence>
<evidence type="ECO:0000256" key="3">
    <source>
        <dbReference type="ARBA" id="ARBA00022692"/>
    </source>
</evidence>
<evidence type="ECO:0000256" key="2">
    <source>
        <dbReference type="ARBA" id="ARBA00022475"/>
    </source>
</evidence>
<gene>
    <name evidence="8" type="ORF">GCM10007895_18630</name>
</gene>
<keyword evidence="9" id="KW-1185">Reference proteome</keyword>
<dbReference type="Pfam" id="PF06271">
    <property type="entry name" value="RDD"/>
    <property type="match status" value="1"/>
</dbReference>
<organism evidence="8 9">
    <name type="scientific">Paraferrimonas sedimenticola</name>
    <dbReference type="NCBI Taxonomy" id="375674"/>
    <lineage>
        <taxon>Bacteria</taxon>
        <taxon>Pseudomonadati</taxon>
        <taxon>Pseudomonadota</taxon>
        <taxon>Gammaproteobacteria</taxon>
        <taxon>Alteromonadales</taxon>
        <taxon>Ferrimonadaceae</taxon>
        <taxon>Paraferrimonas</taxon>
    </lineage>
</organism>
<feature type="transmembrane region" description="Helical" evidence="6">
    <location>
        <begin position="144"/>
        <end position="164"/>
    </location>
</feature>
<comment type="caution">
    <text evidence="8">The sequence shown here is derived from an EMBL/GenBank/DDBJ whole genome shotgun (WGS) entry which is preliminary data.</text>
</comment>
<evidence type="ECO:0000256" key="4">
    <source>
        <dbReference type="ARBA" id="ARBA00022989"/>
    </source>
</evidence>
<dbReference type="PANTHER" id="PTHR36115">
    <property type="entry name" value="PROLINE-RICH ANTIGEN HOMOLOG-RELATED"/>
    <property type="match status" value="1"/>
</dbReference>
<keyword evidence="5 6" id="KW-0472">Membrane</keyword>
<dbReference type="Proteomes" id="UP001161422">
    <property type="component" value="Unassembled WGS sequence"/>
</dbReference>